<dbReference type="STRING" id="1442369.A0A0D2IHM6"/>
<name>A0A0D2IHM6_9EURO</name>
<evidence type="ECO:0000313" key="2">
    <source>
        <dbReference type="EMBL" id="KIX05294.1"/>
    </source>
</evidence>
<organism evidence="2 3">
    <name type="scientific">Rhinocladiella mackenziei CBS 650.93</name>
    <dbReference type="NCBI Taxonomy" id="1442369"/>
    <lineage>
        <taxon>Eukaryota</taxon>
        <taxon>Fungi</taxon>
        <taxon>Dikarya</taxon>
        <taxon>Ascomycota</taxon>
        <taxon>Pezizomycotina</taxon>
        <taxon>Eurotiomycetes</taxon>
        <taxon>Chaetothyriomycetidae</taxon>
        <taxon>Chaetothyriales</taxon>
        <taxon>Herpotrichiellaceae</taxon>
        <taxon>Rhinocladiella</taxon>
    </lineage>
</organism>
<dbReference type="InterPro" id="IPR000073">
    <property type="entry name" value="AB_hydrolase_1"/>
</dbReference>
<keyword evidence="3" id="KW-1185">Reference proteome</keyword>
<dbReference type="Gene3D" id="1.20.1290.10">
    <property type="entry name" value="AhpD-like"/>
    <property type="match status" value="1"/>
</dbReference>
<dbReference type="InterPro" id="IPR029032">
    <property type="entry name" value="AhpD-like"/>
</dbReference>
<gene>
    <name evidence="2" type="ORF">Z518_06166</name>
</gene>
<feature type="domain" description="AB hydrolase-1" evidence="1">
    <location>
        <begin position="92"/>
        <end position="177"/>
    </location>
</feature>
<reference evidence="2 3" key="1">
    <citation type="submission" date="2015-01" db="EMBL/GenBank/DDBJ databases">
        <title>The Genome Sequence of Rhinocladiella mackenzie CBS 650.93.</title>
        <authorList>
            <consortium name="The Broad Institute Genomics Platform"/>
            <person name="Cuomo C."/>
            <person name="de Hoog S."/>
            <person name="Gorbushina A."/>
            <person name="Stielow B."/>
            <person name="Teixiera M."/>
            <person name="Abouelleil A."/>
            <person name="Chapman S.B."/>
            <person name="Priest M."/>
            <person name="Young S.K."/>
            <person name="Wortman J."/>
            <person name="Nusbaum C."/>
            <person name="Birren B."/>
        </authorList>
    </citation>
    <scope>NUCLEOTIDE SEQUENCE [LARGE SCALE GENOMIC DNA]</scope>
    <source>
        <strain evidence="2 3">CBS 650.93</strain>
    </source>
</reference>
<accession>A0A0D2IHM6</accession>
<evidence type="ECO:0000259" key="1">
    <source>
        <dbReference type="Pfam" id="PF12697"/>
    </source>
</evidence>
<dbReference type="SUPFAM" id="SSF53474">
    <property type="entry name" value="alpha/beta-Hydrolases"/>
    <property type="match status" value="1"/>
</dbReference>
<dbReference type="GeneID" id="25294237"/>
<protein>
    <recommendedName>
        <fullName evidence="1">AB hydrolase-1 domain-containing protein</fullName>
    </recommendedName>
</protein>
<dbReference type="Gene3D" id="3.40.50.1820">
    <property type="entry name" value="alpha/beta hydrolase"/>
    <property type="match status" value="1"/>
</dbReference>
<dbReference type="EMBL" id="KN847478">
    <property type="protein sequence ID" value="KIX05294.1"/>
    <property type="molecule type" value="Genomic_DNA"/>
</dbReference>
<dbReference type="PANTHER" id="PTHR43433:SF5">
    <property type="entry name" value="AB HYDROLASE-1 DOMAIN-CONTAINING PROTEIN"/>
    <property type="match status" value="1"/>
</dbReference>
<dbReference type="VEuPathDB" id="FungiDB:Z518_06166"/>
<dbReference type="SUPFAM" id="SSF69118">
    <property type="entry name" value="AhpD-like"/>
    <property type="match status" value="1"/>
</dbReference>
<dbReference type="Proteomes" id="UP000053617">
    <property type="component" value="Unassembled WGS sequence"/>
</dbReference>
<dbReference type="OrthoDB" id="408373at2759"/>
<dbReference type="RefSeq" id="XP_013272430.1">
    <property type="nucleotide sequence ID" value="XM_013416976.1"/>
</dbReference>
<dbReference type="HOGENOM" id="CLU_1338163_0_0_1"/>
<dbReference type="PRINTS" id="PR00111">
    <property type="entry name" value="ABHYDROLASE"/>
</dbReference>
<dbReference type="AlphaFoldDB" id="A0A0D2IHM6"/>
<sequence>MALISSEIPISQLRFYISTALRHGATASEIQYLINQSSAFYGVPRALTAQHRVAEVLAHFLKRSPYTEERVQVNDHSTIVQDSNPESNAVPIILIHAIGLDRRMWNAVFTQLTSQDQSIRIVSYDLRGHGAASSAPPTQSLAHLASDLRDLLNKLDILRADIYGQSYGGAVAQYFGLNYPHYTRSLGLVTTAGELGSRMAGYEWS</sequence>
<proteinExistence type="predicted"/>
<dbReference type="InterPro" id="IPR029058">
    <property type="entry name" value="AB_hydrolase_fold"/>
</dbReference>
<dbReference type="InterPro" id="IPR050471">
    <property type="entry name" value="AB_hydrolase"/>
</dbReference>
<dbReference type="Pfam" id="PF12697">
    <property type="entry name" value="Abhydrolase_6"/>
    <property type="match status" value="1"/>
</dbReference>
<evidence type="ECO:0000313" key="3">
    <source>
        <dbReference type="Proteomes" id="UP000053617"/>
    </source>
</evidence>
<dbReference type="PANTHER" id="PTHR43433">
    <property type="entry name" value="HYDROLASE, ALPHA/BETA FOLD FAMILY PROTEIN"/>
    <property type="match status" value="1"/>
</dbReference>